<dbReference type="STRING" id="695850.A0A067CMD9"/>
<accession>A0A067CMD9</accession>
<dbReference type="RefSeq" id="XP_012197742.1">
    <property type="nucleotide sequence ID" value="XM_012342352.1"/>
</dbReference>
<proteinExistence type="predicted"/>
<dbReference type="Proteomes" id="UP000030745">
    <property type="component" value="Unassembled WGS sequence"/>
</dbReference>
<dbReference type="EMBL" id="KK583197">
    <property type="protein sequence ID" value="KDO31864.1"/>
    <property type="molecule type" value="Genomic_DNA"/>
</dbReference>
<keyword evidence="2" id="KW-1185">Reference proteome</keyword>
<dbReference type="OMA" id="TISDAYC"/>
<dbReference type="OrthoDB" id="415460at2759"/>
<evidence type="ECO:0000313" key="1">
    <source>
        <dbReference type="EMBL" id="KDO31864.1"/>
    </source>
</evidence>
<name>A0A067CMD9_SAPPC</name>
<dbReference type="PANTHER" id="PTHR38666">
    <property type="match status" value="1"/>
</dbReference>
<evidence type="ECO:0000313" key="2">
    <source>
        <dbReference type="Proteomes" id="UP000030745"/>
    </source>
</evidence>
<protein>
    <recommendedName>
        <fullName evidence="3">DUF3228 domain-containing protein</fullName>
    </recommendedName>
</protein>
<dbReference type="AlphaFoldDB" id="A0A067CMD9"/>
<dbReference type="GeneID" id="24126266"/>
<dbReference type="Gene3D" id="3.30.2310.50">
    <property type="entry name" value="Protein of unknown function (DUF3228), domain 1"/>
    <property type="match status" value="2"/>
</dbReference>
<dbReference type="KEGG" id="spar:SPRG_03784"/>
<organism evidence="1 2">
    <name type="scientific">Saprolegnia parasitica (strain CBS 223.65)</name>
    <dbReference type="NCBI Taxonomy" id="695850"/>
    <lineage>
        <taxon>Eukaryota</taxon>
        <taxon>Sar</taxon>
        <taxon>Stramenopiles</taxon>
        <taxon>Oomycota</taxon>
        <taxon>Saprolegniomycetes</taxon>
        <taxon>Saprolegniales</taxon>
        <taxon>Saprolegniaceae</taxon>
        <taxon>Saprolegnia</taxon>
    </lineage>
</organism>
<dbReference type="Pfam" id="PF11539">
    <property type="entry name" value="DUF3228"/>
    <property type="match status" value="1"/>
</dbReference>
<evidence type="ECO:0008006" key="3">
    <source>
        <dbReference type="Google" id="ProtNLM"/>
    </source>
</evidence>
<dbReference type="VEuPathDB" id="FungiDB:SPRG_03784"/>
<reference evidence="1 2" key="1">
    <citation type="journal article" date="2013" name="PLoS Genet.">
        <title>Distinctive expansion of potential virulence genes in the genome of the oomycete fish pathogen Saprolegnia parasitica.</title>
        <authorList>
            <person name="Jiang R.H."/>
            <person name="de Bruijn I."/>
            <person name="Haas B.J."/>
            <person name="Belmonte R."/>
            <person name="Lobach L."/>
            <person name="Christie J."/>
            <person name="van den Ackerveken G."/>
            <person name="Bottin A."/>
            <person name="Bulone V."/>
            <person name="Diaz-Moreno S.M."/>
            <person name="Dumas B."/>
            <person name="Fan L."/>
            <person name="Gaulin E."/>
            <person name="Govers F."/>
            <person name="Grenville-Briggs L.J."/>
            <person name="Horner N.R."/>
            <person name="Levin J.Z."/>
            <person name="Mammella M."/>
            <person name="Meijer H.J."/>
            <person name="Morris P."/>
            <person name="Nusbaum C."/>
            <person name="Oome S."/>
            <person name="Phillips A.J."/>
            <person name="van Rooyen D."/>
            <person name="Rzeszutek E."/>
            <person name="Saraiva M."/>
            <person name="Secombes C.J."/>
            <person name="Seidl M.F."/>
            <person name="Snel B."/>
            <person name="Stassen J.H."/>
            <person name="Sykes S."/>
            <person name="Tripathy S."/>
            <person name="van den Berg H."/>
            <person name="Vega-Arreguin J.C."/>
            <person name="Wawra S."/>
            <person name="Young S.K."/>
            <person name="Zeng Q."/>
            <person name="Dieguez-Uribeondo J."/>
            <person name="Russ C."/>
            <person name="Tyler B.M."/>
            <person name="van West P."/>
        </authorList>
    </citation>
    <scope>NUCLEOTIDE SEQUENCE [LARGE SCALE GENOMIC DNA]</scope>
    <source>
        <strain evidence="1 2">CBS 223.65</strain>
    </source>
</reference>
<dbReference type="PANTHER" id="PTHR38666:SF2">
    <property type="entry name" value="FLAGELLAR ASSOCIATED PROTEIN"/>
    <property type="match status" value="1"/>
</dbReference>
<sequence>MQFALDRFCLAQFEDPAHQGTRLRWDTADLERRINSAFATGDCALVDGYAPFCKHLFVPNFTDALVSTAAITEANKAHLRSAYVARAEHELPVLVRWFPADVVPPTVATYLDVILYSRDQIRLENAATGHENDPRSDAAPWGIIYIKAQDVPYELPMDPITILRNALGKEEGGSGVPLDRDAYRASVAYWSQHATIQHDDA</sequence>
<gene>
    <name evidence="1" type="ORF">SPRG_03784</name>
</gene>
<dbReference type="InterPro" id="IPR021610">
    <property type="entry name" value="DUF3228"/>
</dbReference>